<dbReference type="GO" id="GO:0003677">
    <property type="term" value="F:DNA binding"/>
    <property type="evidence" value="ECO:0007669"/>
    <property type="project" value="InterPro"/>
</dbReference>
<dbReference type="SMART" id="SM00400">
    <property type="entry name" value="ZnF_CHCC"/>
    <property type="match status" value="1"/>
</dbReference>
<evidence type="ECO:0000256" key="4">
    <source>
        <dbReference type="SAM" id="MobiDB-lite"/>
    </source>
</evidence>
<keyword evidence="3" id="KW-0862">Zinc</keyword>
<dbReference type="eggNOG" id="COG0358">
    <property type="taxonomic scope" value="Bacteria"/>
</dbReference>
<sequence>MGNSATSLAENTDIRKLYQAEARLRSDDQLWGDIDLIAWLLRDGDELDDEQRELLVIEREVYQWELYRRWDRGLTYPACDFGFARSEIERIRTALPIEAVIGLDVELKPRGKSLRGRCPFHSPSKSGMSLAVRPGHDGKWYCFGCGVGGDVLTWIMAFNHCEFTEALRRLAVMAGEPIPMRRRPQPPSNGPVREVVLR</sequence>
<dbReference type="PANTHER" id="PTHR30313:SF2">
    <property type="entry name" value="DNA PRIMASE"/>
    <property type="match status" value="1"/>
</dbReference>
<dbReference type="SUPFAM" id="SSF57783">
    <property type="entry name" value="Zinc beta-ribbon"/>
    <property type="match status" value="1"/>
</dbReference>
<evidence type="ECO:0000313" key="7">
    <source>
        <dbReference type="Proteomes" id="UP000002027"/>
    </source>
</evidence>
<reference evidence="7" key="1">
    <citation type="submission" date="2009-11" db="EMBL/GenBank/DDBJ databases">
        <title>The complete chromosome 1 of Sphaerobacter thermophilus DSM 20745.</title>
        <authorList>
            <person name="Lucas S."/>
            <person name="Copeland A."/>
            <person name="Lapidus A."/>
            <person name="Glavina del Rio T."/>
            <person name="Dalin E."/>
            <person name="Tice H."/>
            <person name="Bruce D."/>
            <person name="Goodwin L."/>
            <person name="Pitluck S."/>
            <person name="Kyrpides N."/>
            <person name="Mavromatis K."/>
            <person name="Ivanova N."/>
            <person name="Mikhailova N."/>
            <person name="LaButti K.M."/>
            <person name="Clum A."/>
            <person name="Sun H.I."/>
            <person name="Brettin T."/>
            <person name="Detter J.C."/>
            <person name="Han C."/>
            <person name="Larimer F."/>
            <person name="Land M."/>
            <person name="Hauser L."/>
            <person name="Markowitz V."/>
            <person name="Cheng J.F."/>
            <person name="Hugenholtz P."/>
            <person name="Woyke T."/>
            <person name="Wu D."/>
            <person name="Steenblock K."/>
            <person name="Schneider S."/>
            <person name="Pukall R."/>
            <person name="Goeker M."/>
            <person name="Klenk H.P."/>
            <person name="Eisen J.A."/>
        </authorList>
    </citation>
    <scope>NUCLEOTIDE SEQUENCE [LARGE SCALE GENOMIC DNA]</scope>
    <source>
        <strain evidence="7">ATCC 49802 / DSM 20745 / S 6022</strain>
    </source>
</reference>
<keyword evidence="2" id="KW-0863">Zinc-finger</keyword>
<evidence type="ECO:0000256" key="2">
    <source>
        <dbReference type="ARBA" id="ARBA00022771"/>
    </source>
</evidence>
<dbReference type="Proteomes" id="UP000002027">
    <property type="component" value="Chromosome 1"/>
</dbReference>
<dbReference type="InterPro" id="IPR050219">
    <property type="entry name" value="DnaG_primase"/>
</dbReference>
<evidence type="ECO:0000313" key="6">
    <source>
        <dbReference type="EMBL" id="ACZ39664.1"/>
    </source>
</evidence>
<evidence type="ECO:0000259" key="5">
    <source>
        <dbReference type="SMART" id="SM00400"/>
    </source>
</evidence>
<accession>D1C6N9</accession>
<dbReference type="PANTHER" id="PTHR30313">
    <property type="entry name" value="DNA PRIMASE"/>
    <property type="match status" value="1"/>
</dbReference>
<evidence type="ECO:0000256" key="3">
    <source>
        <dbReference type="ARBA" id="ARBA00022833"/>
    </source>
</evidence>
<dbReference type="HOGENOM" id="CLU_1288221_0_0_0"/>
<dbReference type="AlphaFoldDB" id="D1C6N9"/>
<proteinExistence type="predicted"/>
<organism evidence="6 7">
    <name type="scientific">Sphaerobacter thermophilus (strain ATCC 49802 / DSM 20745 / KCCM 41009 / NCIMB 13125 / S 6022)</name>
    <dbReference type="NCBI Taxonomy" id="479434"/>
    <lineage>
        <taxon>Bacteria</taxon>
        <taxon>Pseudomonadati</taxon>
        <taxon>Thermomicrobiota</taxon>
        <taxon>Thermomicrobia</taxon>
        <taxon>Sphaerobacterales</taxon>
        <taxon>Sphaerobacterineae</taxon>
        <taxon>Sphaerobacteraceae</taxon>
        <taxon>Sphaerobacter</taxon>
    </lineage>
</organism>
<dbReference type="Gene3D" id="3.90.580.10">
    <property type="entry name" value="Zinc finger, CHC2-type domain"/>
    <property type="match status" value="1"/>
</dbReference>
<keyword evidence="7" id="KW-1185">Reference proteome</keyword>
<feature type="domain" description="Zinc finger CHC2-type" evidence="5">
    <location>
        <begin position="114"/>
        <end position="171"/>
    </location>
</feature>
<dbReference type="InterPro" id="IPR036977">
    <property type="entry name" value="DNA_primase_Znf_CHC2"/>
</dbReference>
<dbReference type="RefSeq" id="WP_012872705.1">
    <property type="nucleotide sequence ID" value="NC_013523.1"/>
</dbReference>
<evidence type="ECO:0000256" key="1">
    <source>
        <dbReference type="ARBA" id="ARBA00022723"/>
    </source>
</evidence>
<dbReference type="GO" id="GO:0008270">
    <property type="term" value="F:zinc ion binding"/>
    <property type="evidence" value="ECO:0007669"/>
    <property type="project" value="UniProtKB-KW"/>
</dbReference>
<dbReference type="InParanoid" id="D1C6N9"/>
<keyword evidence="1" id="KW-0479">Metal-binding</keyword>
<dbReference type="EMBL" id="CP001823">
    <property type="protein sequence ID" value="ACZ39664.1"/>
    <property type="molecule type" value="Genomic_DNA"/>
</dbReference>
<reference evidence="6 7" key="2">
    <citation type="journal article" date="2010" name="Stand. Genomic Sci.">
        <title>Complete genome sequence of Desulfohalobium retbaense type strain (HR(100)).</title>
        <authorList>
            <person name="Spring S."/>
            <person name="Nolan M."/>
            <person name="Lapidus A."/>
            <person name="Glavina Del Rio T."/>
            <person name="Copeland A."/>
            <person name="Tice H."/>
            <person name="Cheng J.F."/>
            <person name="Lucas S."/>
            <person name="Land M."/>
            <person name="Chen F."/>
            <person name="Bruce D."/>
            <person name="Goodwin L."/>
            <person name="Pitluck S."/>
            <person name="Ivanova N."/>
            <person name="Mavromatis K."/>
            <person name="Mikhailova N."/>
            <person name="Pati A."/>
            <person name="Chen A."/>
            <person name="Palaniappan K."/>
            <person name="Hauser L."/>
            <person name="Chang Y.J."/>
            <person name="Jeffries C.D."/>
            <person name="Munk C."/>
            <person name="Kiss H."/>
            <person name="Chain P."/>
            <person name="Han C."/>
            <person name="Brettin T."/>
            <person name="Detter J.C."/>
            <person name="Schuler E."/>
            <person name="Goker M."/>
            <person name="Rohde M."/>
            <person name="Bristow J."/>
            <person name="Eisen J.A."/>
            <person name="Markowitz V."/>
            <person name="Hugenholtz P."/>
            <person name="Kyrpides N.C."/>
            <person name="Klenk H.P."/>
        </authorList>
    </citation>
    <scope>NUCLEOTIDE SEQUENCE [LARGE SCALE GENOMIC DNA]</scope>
    <source>
        <strain evidence="7">ATCC 49802 / DSM 20745 / S 6022</strain>
    </source>
</reference>
<dbReference type="KEGG" id="sti:Sthe_2242"/>
<dbReference type="STRING" id="479434.Sthe_2242"/>
<dbReference type="GO" id="GO:0003899">
    <property type="term" value="F:DNA-directed RNA polymerase activity"/>
    <property type="evidence" value="ECO:0007669"/>
    <property type="project" value="InterPro"/>
</dbReference>
<gene>
    <name evidence="6" type="ordered locus">Sthe_2242</name>
</gene>
<protein>
    <submittedName>
        <fullName evidence="6">Zinc finger CHC2-family protein</fullName>
    </submittedName>
</protein>
<name>D1C6N9_SPHTD</name>
<dbReference type="InterPro" id="IPR002694">
    <property type="entry name" value="Znf_CHC2"/>
</dbReference>
<feature type="region of interest" description="Disordered" evidence="4">
    <location>
        <begin position="179"/>
        <end position="198"/>
    </location>
</feature>
<dbReference type="GO" id="GO:0006269">
    <property type="term" value="P:DNA replication, synthesis of primer"/>
    <property type="evidence" value="ECO:0007669"/>
    <property type="project" value="TreeGrafter"/>
</dbReference>
<dbReference type="Pfam" id="PF01807">
    <property type="entry name" value="Zn_ribbon_DnaG"/>
    <property type="match status" value="1"/>
</dbReference>
<dbReference type="OrthoDB" id="8536512at2"/>
<dbReference type="GO" id="GO:0005737">
    <property type="term" value="C:cytoplasm"/>
    <property type="evidence" value="ECO:0007669"/>
    <property type="project" value="TreeGrafter"/>
</dbReference>